<evidence type="ECO:0000256" key="1">
    <source>
        <dbReference type="SAM" id="Phobius"/>
    </source>
</evidence>
<gene>
    <name evidence="3" type="ORF">KSMBR1_3537</name>
</gene>
<feature type="domain" description="PA14" evidence="2">
    <location>
        <begin position="786"/>
        <end position="928"/>
    </location>
</feature>
<dbReference type="Pfam" id="PF01833">
    <property type="entry name" value="TIG"/>
    <property type="match status" value="1"/>
</dbReference>
<sequence>MLIKHPLKKRLIKSVLLLMGLVIALTLYPLTKNNSNLANDQDIVSNSNILYLSTINPGKDWQTTISITNSECKCKQRRVNATLTAYDKDGLSLEVIKNVIRLRANKTKTFHSQTLPTDAESLRVESNGSIICNAIFKTRDGTKSEVVPAIKESSRQLDFPALLSYDDLYIYKTITLLNPNTNPASIDIVALDKDGYEIDLNDLPSLSSMESKTFSLVDIFDPRILKDLSTVRVNSDSNIIGLQLVDYPAVDLVGLPALTTTSKGWTFPIATKGENFDLWTKVGILNPCNNIANVIIEAFDTSSNSLGIIHSQTILPGVTYVINTANIDTIEGDAIPSNTAILKITSTQSVIGYEVIGVLNGSGLSAVMGIPDEDQTSVGFELIGSMDGEVLNTYSMMRMGDGSVKSTVGSLGSEEWRKNVNIIPDTSEIISAPTAVSEINENECVPPKQLNSKYWLGFPLKYPPSKNWTPYTANITSVFDHAMKTLDGKNHVVAYTGEGGSKKADGTCDKNGNGCGYKKSDESPFIINNHYVGVKSSGSATVLQYDDHRGYDYPVREERVYAAADGCVHKAQWDKENGVENGGGYYIKIKHNTSNGVYYTSYLHLKKDSFRVGKGDTVTAGQWIAVSGNTSTSTSGETFPYHLHFEVRKTYDLQGNVVDPYGWHPSVKTDDPYTGKKKETLWEAATELPQITSISPSSEGAGTSVTITGKRFGAGAGTVKFGTVKAEVTSWGDTEIVATVPDGNGEVYVRVTTAGEETAVTSTGDDDEEKYVFTYTSSPTTCIATVSSGQWKGEYYNNKDLSGSPVMTRDDGSGNLNFDWGSGSPNSSSPCVIGTDDFSVRWTRTVSFDANTYRFKVTCDDGFRLYIDGISKLEKWIDQGSTEYTVDVSLSSGKHTIKLEYYEAGGGAVAKLSWEVASSTISVTSFKINNDASSTTSRTVTLNNMATGSPTQYMASESSSFSDASWQTYSVSPSFRRCK</sequence>
<dbReference type="PANTHER" id="PTHR21666:SF270">
    <property type="entry name" value="MUREIN HYDROLASE ACTIVATOR ENVC"/>
    <property type="match status" value="1"/>
</dbReference>
<dbReference type="SUPFAM" id="SSF56988">
    <property type="entry name" value="Anthrax protective antigen"/>
    <property type="match status" value="1"/>
</dbReference>
<dbReference type="InterPro" id="IPR013783">
    <property type="entry name" value="Ig-like_fold"/>
</dbReference>
<organism evidence="3 4">
    <name type="scientific">Kuenenia stuttgartiensis</name>
    <dbReference type="NCBI Taxonomy" id="174633"/>
    <lineage>
        <taxon>Bacteria</taxon>
        <taxon>Pseudomonadati</taxon>
        <taxon>Planctomycetota</taxon>
        <taxon>Candidatus Brocadiia</taxon>
        <taxon>Candidatus Brocadiales</taxon>
        <taxon>Candidatus Brocadiaceae</taxon>
        <taxon>Candidatus Kuenenia</taxon>
    </lineage>
</organism>
<dbReference type="EMBL" id="LT934425">
    <property type="protein sequence ID" value="SOH06010.1"/>
    <property type="molecule type" value="Genomic_DNA"/>
</dbReference>
<keyword evidence="4" id="KW-1185">Reference proteome</keyword>
<evidence type="ECO:0000313" key="3">
    <source>
        <dbReference type="EMBL" id="SOH06010.1"/>
    </source>
</evidence>
<dbReference type="InterPro" id="IPR002909">
    <property type="entry name" value="IPT_dom"/>
</dbReference>
<dbReference type="InterPro" id="IPR050570">
    <property type="entry name" value="Cell_wall_metabolism_enzyme"/>
</dbReference>
<dbReference type="SUPFAM" id="SSF81296">
    <property type="entry name" value="E set domains"/>
    <property type="match status" value="1"/>
</dbReference>
<dbReference type="Gene3D" id="2.70.70.10">
    <property type="entry name" value="Glucose Permease (Domain IIA)"/>
    <property type="match status" value="1"/>
</dbReference>
<protein>
    <recommendedName>
        <fullName evidence="2">PA14 domain-containing protein</fullName>
    </recommendedName>
</protein>
<dbReference type="AlphaFoldDB" id="A0A2C9CK07"/>
<dbReference type="SMART" id="SM00758">
    <property type="entry name" value="PA14"/>
    <property type="match status" value="1"/>
</dbReference>
<dbReference type="SUPFAM" id="SSF51261">
    <property type="entry name" value="Duplicated hybrid motif"/>
    <property type="match status" value="1"/>
</dbReference>
<keyword evidence="1" id="KW-1133">Transmembrane helix</keyword>
<reference evidence="4" key="1">
    <citation type="submission" date="2017-10" db="EMBL/GenBank/DDBJ databases">
        <authorList>
            <person name="Frank J."/>
        </authorList>
    </citation>
    <scope>NUCLEOTIDE SEQUENCE [LARGE SCALE GENOMIC DNA]</scope>
</reference>
<keyword evidence="1" id="KW-0472">Membrane</keyword>
<dbReference type="PANTHER" id="PTHR21666">
    <property type="entry name" value="PEPTIDASE-RELATED"/>
    <property type="match status" value="1"/>
</dbReference>
<dbReference type="InterPro" id="IPR016047">
    <property type="entry name" value="M23ase_b-sheet_dom"/>
</dbReference>
<dbReference type="SMART" id="SM00429">
    <property type="entry name" value="IPT"/>
    <property type="match status" value="1"/>
</dbReference>
<dbReference type="Pfam" id="PF07691">
    <property type="entry name" value="PA14"/>
    <property type="match status" value="1"/>
</dbReference>
<dbReference type="PROSITE" id="PS51820">
    <property type="entry name" value="PA14"/>
    <property type="match status" value="1"/>
</dbReference>
<accession>A0A2C9CK07</accession>
<dbReference type="KEGG" id="kst:KSMBR1_3537"/>
<dbReference type="GO" id="GO:0004222">
    <property type="term" value="F:metalloendopeptidase activity"/>
    <property type="evidence" value="ECO:0007669"/>
    <property type="project" value="TreeGrafter"/>
</dbReference>
<dbReference type="OrthoDB" id="9770043at2"/>
<keyword evidence="1" id="KW-0812">Transmembrane</keyword>
<proteinExistence type="predicted"/>
<dbReference type="InterPro" id="IPR011658">
    <property type="entry name" value="PA14_dom"/>
</dbReference>
<dbReference type="Proteomes" id="UP000221734">
    <property type="component" value="Chromosome Kuenenia_stuttgartiensis_MBR1"/>
</dbReference>
<evidence type="ECO:0000313" key="4">
    <source>
        <dbReference type="Proteomes" id="UP000221734"/>
    </source>
</evidence>
<feature type="transmembrane region" description="Helical" evidence="1">
    <location>
        <begin position="12"/>
        <end position="30"/>
    </location>
</feature>
<dbReference type="InterPro" id="IPR014756">
    <property type="entry name" value="Ig_E-set"/>
</dbReference>
<dbReference type="InterPro" id="IPR037524">
    <property type="entry name" value="PA14/GLEYA"/>
</dbReference>
<dbReference type="RefSeq" id="WP_099326530.1">
    <property type="nucleotide sequence ID" value="NZ_LT934425.1"/>
</dbReference>
<name>A0A2C9CK07_KUEST</name>
<dbReference type="Pfam" id="PF01551">
    <property type="entry name" value="Peptidase_M23"/>
    <property type="match status" value="1"/>
</dbReference>
<dbReference type="InterPro" id="IPR011055">
    <property type="entry name" value="Dup_hybrid_motif"/>
</dbReference>
<dbReference type="Gene3D" id="3.90.182.10">
    <property type="entry name" value="Toxin - Anthrax Protective Antigen,domain 1"/>
    <property type="match status" value="1"/>
</dbReference>
<dbReference type="CDD" id="cd12797">
    <property type="entry name" value="M23_peptidase"/>
    <property type="match status" value="1"/>
</dbReference>
<evidence type="ECO:0000259" key="2">
    <source>
        <dbReference type="PROSITE" id="PS51820"/>
    </source>
</evidence>
<dbReference type="Gene3D" id="2.60.40.10">
    <property type="entry name" value="Immunoglobulins"/>
    <property type="match status" value="1"/>
</dbReference>